<feature type="domain" description="SWIM-type" evidence="6">
    <location>
        <begin position="479"/>
        <end position="520"/>
    </location>
</feature>
<dbReference type="Pfam" id="PF10551">
    <property type="entry name" value="MULE"/>
    <property type="match status" value="1"/>
</dbReference>
<evidence type="ECO:0000256" key="2">
    <source>
        <dbReference type="ARBA" id="ARBA00022771"/>
    </source>
</evidence>
<keyword evidence="3" id="KW-0862">Zinc</keyword>
<feature type="compositionally biased region" description="Acidic residues" evidence="5">
    <location>
        <begin position="1"/>
        <end position="19"/>
    </location>
</feature>
<dbReference type="Proteomes" id="UP000694864">
    <property type="component" value="Chromosome 17"/>
</dbReference>
<dbReference type="InterPro" id="IPR006564">
    <property type="entry name" value="Znf_PMZ"/>
</dbReference>
<dbReference type="InterPro" id="IPR004332">
    <property type="entry name" value="Transposase_MuDR"/>
</dbReference>
<evidence type="ECO:0000256" key="3">
    <source>
        <dbReference type="ARBA" id="ARBA00022833"/>
    </source>
</evidence>
<reference evidence="8" key="2">
    <citation type="submission" date="2025-08" db="UniProtKB">
        <authorList>
            <consortium name="RefSeq"/>
        </authorList>
    </citation>
    <scope>IDENTIFICATION</scope>
    <source>
        <tissue evidence="8">Leaf</tissue>
    </source>
</reference>
<gene>
    <name evidence="8" type="primary">LOC104759155</name>
</gene>
<dbReference type="InterPro" id="IPR007527">
    <property type="entry name" value="Znf_SWIM"/>
</dbReference>
<keyword evidence="2 4" id="KW-0863">Zinc-finger</keyword>
<proteinExistence type="predicted"/>
<name>A0ABM0X4B5_CAMSA</name>
<dbReference type="GeneID" id="104759155"/>
<dbReference type="PROSITE" id="PS50966">
    <property type="entry name" value="ZF_SWIM"/>
    <property type="match status" value="1"/>
</dbReference>
<organism evidence="7 8">
    <name type="scientific">Camelina sativa</name>
    <name type="common">False flax</name>
    <name type="synonym">Myagrum sativum</name>
    <dbReference type="NCBI Taxonomy" id="90675"/>
    <lineage>
        <taxon>Eukaryota</taxon>
        <taxon>Viridiplantae</taxon>
        <taxon>Streptophyta</taxon>
        <taxon>Embryophyta</taxon>
        <taxon>Tracheophyta</taxon>
        <taxon>Spermatophyta</taxon>
        <taxon>Magnoliopsida</taxon>
        <taxon>eudicotyledons</taxon>
        <taxon>Gunneridae</taxon>
        <taxon>Pentapetalae</taxon>
        <taxon>rosids</taxon>
        <taxon>malvids</taxon>
        <taxon>Brassicales</taxon>
        <taxon>Brassicaceae</taxon>
        <taxon>Camelineae</taxon>
        <taxon>Camelina</taxon>
    </lineage>
</organism>
<keyword evidence="1" id="KW-0479">Metal-binding</keyword>
<evidence type="ECO:0000313" key="8">
    <source>
        <dbReference type="RefSeq" id="XP_010480419.1"/>
    </source>
</evidence>
<evidence type="ECO:0000259" key="6">
    <source>
        <dbReference type="PROSITE" id="PS50966"/>
    </source>
</evidence>
<dbReference type="RefSeq" id="XP_010480419.1">
    <property type="nucleotide sequence ID" value="XM_010482117.1"/>
</dbReference>
<dbReference type="InterPro" id="IPR018289">
    <property type="entry name" value="MULE_transposase_dom"/>
</dbReference>
<dbReference type="Pfam" id="PF03108">
    <property type="entry name" value="DBD_Tnp_Mut"/>
    <property type="match status" value="1"/>
</dbReference>
<evidence type="ECO:0000256" key="5">
    <source>
        <dbReference type="SAM" id="MobiDB-lite"/>
    </source>
</evidence>
<dbReference type="Pfam" id="PF04434">
    <property type="entry name" value="SWIM"/>
    <property type="match status" value="1"/>
</dbReference>
<accession>A0ABM0X4B5</accession>
<sequence>MRFDCFDDPDGASSGDEEYSLPKENAVLETKDDEEEIGGISVADSGFSFPKRNCSFRSLFDELDIRDIDIAVGQTYESKKDLLVRLKILSVVQKFDFYVPESRPTLYIVKCWVRGCQWRVRASTIGDSPIFHVRIYQRQHSCSVTERSARSRKATPDILAFLYKEFVGGIGSGVVANHVAASLNLRYGIKMGYWKGHRTLKCARELVRGSYESGYSELPSYLYMIRRENPGTLTRLEVDELDRFKSVFIAFGGKYLGTLLMATTQDGNYNIFPLAFAVVDTENDDSWEWFFRQLSRVIQDDEGLAIISDRHKSIGKAIGKVYPLASRGICTYHLHKNILVRFKGSETFGLVKKAATAYRLQDFDELFHQIHQVNPDLHAYLVQADVSKWSRVHFPGDRYNLTTTNIAESLNNVLKAARQYPIVSLLEEIRMMLTRWFAARRKQATLMTTVLTTQVEELLQARVVRASLLDVQEIDQNQYEVRSGPNMHVVNLSQKKCSCRMFDVDKIPCIHAIAAAQTANVSRISKCHQYFRTEYLRLGYAKSVMPKDESCPLPNNVVEKIVKTPPVRTQSGRPKLTRAKGPYEIAMQSKRPRKAHCCGNCGHTEHNRQTCNV</sequence>
<dbReference type="SMART" id="SM00575">
    <property type="entry name" value="ZnF_PMZ"/>
    <property type="match status" value="1"/>
</dbReference>
<evidence type="ECO:0000256" key="4">
    <source>
        <dbReference type="PROSITE-ProRule" id="PRU00325"/>
    </source>
</evidence>
<protein>
    <submittedName>
        <fullName evidence="8">Uncharacterized protein LOC104759155</fullName>
    </submittedName>
</protein>
<reference evidence="7" key="1">
    <citation type="journal article" date="2014" name="Nat. Commun.">
        <title>The emerging biofuel crop Camelina sativa retains a highly undifferentiated hexaploid genome structure.</title>
        <authorList>
            <person name="Kagale S."/>
            <person name="Koh C."/>
            <person name="Nixon J."/>
            <person name="Bollina V."/>
            <person name="Clarke W.E."/>
            <person name="Tuteja R."/>
            <person name="Spillane C."/>
            <person name="Robinson S.J."/>
            <person name="Links M.G."/>
            <person name="Clarke C."/>
            <person name="Higgins E.E."/>
            <person name="Huebert T."/>
            <person name="Sharpe A.G."/>
            <person name="Parkin I.A."/>
        </authorList>
    </citation>
    <scope>NUCLEOTIDE SEQUENCE [LARGE SCALE GENOMIC DNA]</scope>
    <source>
        <strain evidence="7">cv. DH55</strain>
    </source>
</reference>
<dbReference type="PANTHER" id="PTHR31973:SF195">
    <property type="entry name" value="MUDR FAMILY TRANSPOSASE"/>
    <property type="match status" value="1"/>
</dbReference>
<dbReference type="PANTHER" id="PTHR31973">
    <property type="entry name" value="POLYPROTEIN, PUTATIVE-RELATED"/>
    <property type="match status" value="1"/>
</dbReference>
<keyword evidence="7" id="KW-1185">Reference proteome</keyword>
<evidence type="ECO:0000256" key="1">
    <source>
        <dbReference type="ARBA" id="ARBA00022723"/>
    </source>
</evidence>
<evidence type="ECO:0000313" key="7">
    <source>
        <dbReference type="Proteomes" id="UP000694864"/>
    </source>
</evidence>
<feature type="region of interest" description="Disordered" evidence="5">
    <location>
        <begin position="1"/>
        <end position="20"/>
    </location>
</feature>